<name>A0AAV9HTN7_9PEZI</name>
<sequence length="218" mass="24656">MGNFSNPNPVYINGKPIIPEPPFSTENLTRSPGRSRPSPKSSKSDKDAGGKPISRSQNHENTRSIDKSSASHSKPSKDTDTKFRTNRTESTNVTTKVSTASLSSDRNIAPPPPPPPPTNRKPPLHVTETPQRPVMKDDKFQHRRRHQDVPRSCLKQLSTQATSHKLKRQVSFELEQMCKLCTRKFRGLLQEQIPLCEKCAGRVEHLHWDHQKNSSRRS</sequence>
<evidence type="ECO:0000313" key="2">
    <source>
        <dbReference type="EMBL" id="KAK4463179.1"/>
    </source>
</evidence>
<reference evidence="2" key="1">
    <citation type="journal article" date="2023" name="Mol. Phylogenet. Evol.">
        <title>Genome-scale phylogeny and comparative genomics of the fungal order Sordariales.</title>
        <authorList>
            <person name="Hensen N."/>
            <person name="Bonometti L."/>
            <person name="Westerberg I."/>
            <person name="Brannstrom I.O."/>
            <person name="Guillou S."/>
            <person name="Cros-Aarteil S."/>
            <person name="Calhoun S."/>
            <person name="Haridas S."/>
            <person name="Kuo A."/>
            <person name="Mondo S."/>
            <person name="Pangilinan J."/>
            <person name="Riley R."/>
            <person name="LaButti K."/>
            <person name="Andreopoulos B."/>
            <person name="Lipzen A."/>
            <person name="Chen C."/>
            <person name="Yan M."/>
            <person name="Daum C."/>
            <person name="Ng V."/>
            <person name="Clum A."/>
            <person name="Steindorff A."/>
            <person name="Ohm R.A."/>
            <person name="Martin F."/>
            <person name="Silar P."/>
            <person name="Natvig D.O."/>
            <person name="Lalanne C."/>
            <person name="Gautier V."/>
            <person name="Ament-Velasquez S.L."/>
            <person name="Kruys A."/>
            <person name="Hutchinson M.I."/>
            <person name="Powell A.J."/>
            <person name="Barry K."/>
            <person name="Miller A.N."/>
            <person name="Grigoriev I.V."/>
            <person name="Debuchy R."/>
            <person name="Gladieux P."/>
            <person name="Hiltunen Thoren M."/>
            <person name="Johannesson H."/>
        </authorList>
    </citation>
    <scope>NUCLEOTIDE SEQUENCE</scope>
    <source>
        <strain evidence="2">PSN324</strain>
    </source>
</reference>
<feature type="region of interest" description="Disordered" evidence="1">
    <location>
        <begin position="1"/>
        <end position="138"/>
    </location>
</feature>
<reference evidence="2" key="2">
    <citation type="submission" date="2023-06" db="EMBL/GenBank/DDBJ databases">
        <authorList>
            <consortium name="Lawrence Berkeley National Laboratory"/>
            <person name="Mondo S.J."/>
            <person name="Hensen N."/>
            <person name="Bonometti L."/>
            <person name="Westerberg I."/>
            <person name="Brannstrom I.O."/>
            <person name="Guillou S."/>
            <person name="Cros-Aarteil S."/>
            <person name="Calhoun S."/>
            <person name="Haridas S."/>
            <person name="Kuo A."/>
            <person name="Pangilinan J."/>
            <person name="Riley R."/>
            <person name="Labutti K."/>
            <person name="Andreopoulos B."/>
            <person name="Lipzen A."/>
            <person name="Chen C."/>
            <person name="Yanf M."/>
            <person name="Daum C."/>
            <person name="Ng V."/>
            <person name="Clum A."/>
            <person name="Steindorff A."/>
            <person name="Ohm R."/>
            <person name="Martin F."/>
            <person name="Silar P."/>
            <person name="Natvig D."/>
            <person name="Lalanne C."/>
            <person name="Gautier V."/>
            <person name="Ament-Velasquez S.L."/>
            <person name="Kruys A."/>
            <person name="Hutchinson M.I."/>
            <person name="Powell A.J."/>
            <person name="Barry K."/>
            <person name="Miller A.N."/>
            <person name="Grigoriev I.V."/>
            <person name="Debuchy R."/>
            <person name="Gladieux P."/>
            <person name="Thoren M.H."/>
            <person name="Johannesson H."/>
        </authorList>
    </citation>
    <scope>NUCLEOTIDE SEQUENCE</scope>
    <source>
        <strain evidence="2">PSN324</strain>
    </source>
</reference>
<feature type="compositionally biased region" description="Basic and acidic residues" evidence="1">
    <location>
        <begin position="57"/>
        <end position="66"/>
    </location>
</feature>
<protein>
    <submittedName>
        <fullName evidence="2">Uncharacterized protein</fullName>
    </submittedName>
</protein>
<dbReference type="EMBL" id="MU864962">
    <property type="protein sequence ID" value="KAK4463179.1"/>
    <property type="molecule type" value="Genomic_DNA"/>
</dbReference>
<feature type="compositionally biased region" description="Low complexity" evidence="1">
    <location>
        <begin position="30"/>
        <end position="41"/>
    </location>
</feature>
<organism evidence="2 3">
    <name type="scientific">Cladorrhinum samala</name>
    <dbReference type="NCBI Taxonomy" id="585594"/>
    <lineage>
        <taxon>Eukaryota</taxon>
        <taxon>Fungi</taxon>
        <taxon>Dikarya</taxon>
        <taxon>Ascomycota</taxon>
        <taxon>Pezizomycotina</taxon>
        <taxon>Sordariomycetes</taxon>
        <taxon>Sordariomycetidae</taxon>
        <taxon>Sordariales</taxon>
        <taxon>Podosporaceae</taxon>
        <taxon>Cladorrhinum</taxon>
    </lineage>
</organism>
<dbReference type="Proteomes" id="UP001321749">
    <property type="component" value="Unassembled WGS sequence"/>
</dbReference>
<proteinExistence type="predicted"/>
<feature type="compositionally biased region" description="Polar residues" evidence="1">
    <location>
        <begin position="88"/>
        <end position="106"/>
    </location>
</feature>
<feature type="compositionally biased region" description="Basic and acidic residues" evidence="1">
    <location>
        <begin position="75"/>
        <end position="87"/>
    </location>
</feature>
<evidence type="ECO:0000313" key="3">
    <source>
        <dbReference type="Proteomes" id="UP001321749"/>
    </source>
</evidence>
<feature type="compositionally biased region" description="Pro residues" evidence="1">
    <location>
        <begin position="109"/>
        <end position="120"/>
    </location>
</feature>
<comment type="caution">
    <text evidence="2">The sequence shown here is derived from an EMBL/GenBank/DDBJ whole genome shotgun (WGS) entry which is preliminary data.</text>
</comment>
<keyword evidence="3" id="KW-1185">Reference proteome</keyword>
<dbReference type="AlphaFoldDB" id="A0AAV9HTN7"/>
<accession>A0AAV9HTN7</accession>
<evidence type="ECO:0000256" key="1">
    <source>
        <dbReference type="SAM" id="MobiDB-lite"/>
    </source>
</evidence>
<gene>
    <name evidence="2" type="ORF">QBC42DRAFT_250722</name>
</gene>